<dbReference type="Proteomes" id="UP000294933">
    <property type="component" value="Unassembled WGS sequence"/>
</dbReference>
<dbReference type="VEuPathDB" id="FungiDB:BD410DRAFT_804880"/>
<evidence type="ECO:0000313" key="2">
    <source>
        <dbReference type="Proteomes" id="UP000294933"/>
    </source>
</evidence>
<accession>A0A4Y7Q035</accession>
<dbReference type="EMBL" id="ML170187">
    <property type="protein sequence ID" value="TDL20512.1"/>
    <property type="molecule type" value="Genomic_DNA"/>
</dbReference>
<organism evidence="1 2">
    <name type="scientific">Rickenella mellea</name>
    <dbReference type="NCBI Taxonomy" id="50990"/>
    <lineage>
        <taxon>Eukaryota</taxon>
        <taxon>Fungi</taxon>
        <taxon>Dikarya</taxon>
        <taxon>Basidiomycota</taxon>
        <taxon>Agaricomycotina</taxon>
        <taxon>Agaricomycetes</taxon>
        <taxon>Hymenochaetales</taxon>
        <taxon>Rickenellaceae</taxon>
        <taxon>Rickenella</taxon>
    </lineage>
</organism>
<name>A0A4Y7Q035_9AGAM</name>
<proteinExistence type="predicted"/>
<sequence length="228" mass="25404">MYACDIGEDFTAALSRTPLGKLTVGEALVNVQALVNLVASSKTLRVFEHHRLNAKQNRVLLDPFRGLKDALWSTGRQFNECGHPLGYIYDPTVTSLESVNLFTDHCYAIAFEIPVTATVEAAHRIGCRDDLHILDVYFSAIEGQKLTVIRSQVQPSTSAPDLNFRIFACYSVKSLFGVQTFNDFPSGAGWVQESPVKRLLGCEDSLTQGYFIQDISRNFTGKGYTRRE</sequence>
<evidence type="ECO:0000313" key="1">
    <source>
        <dbReference type="EMBL" id="TDL20512.1"/>
    </source>
</evidence>
<dbReference type="AlphaFoldDB" id="A0A4Y7Q035"/>
<reference evidence="1 2" key="1">
    <citation type="submission" date="2018-06" db="EMBL/GenBank/DDBJ databases">
        <title>A transcriptomic atlas of mushroom development highlights an independent origin of complex multicellularity.</title>
        <authorList>
            <consortium name="DOE Joint Genome Institute"/>
            <person name="Krizsan K."/>
            <person name="Almasi E."/>
            <person name="Merenyi Z."/>
            <person name="Sahu N."/>
            <person name="Viragh M."/>
            <person name="Koszo T."/>
            <person name="Mondo S."/>
            <person name="Kiss B."/>
            <person name="Balint B."/>
            <person name="Kues U."/>
            <person name="Barry K."/>
            <person name="Hegedus J.C."/>
            <person name="Henrissat B."/>
            <person name="Johnson J."/>
            <person name="Lipzen A."/>
            <person name="Ohm R."/>
            <person name="Nagy I."/>
            <person name="Pangilinan J."/>
            <person name="Yan J."/>
            <person name="Xiong Y."/>
            <person name="Grigoriev I.V."/>
            <person name="Hibbett D.S."/>
            <person name="Nagy L.G."/>
        </authorList>
    </citation>
    <scope>NUCLEOTIDE SEQUENCE [LARGE SCALE GENOMIC DNA]</scope>
    <source>
        <strain evidence="1 2">SZMC22713</strain>
    </source>
</reference>
<gene>
    <name evidence="1" type="ORF">BD410DRAFT_804880</name>
</gene>
<keyword evidence="2" id="KW-1185">Reference proteome</keyword>
<protein>
    <submittedName>
        <fullName evidence="1">Uncharacterized protein</fullName>
    </submittedName>
</protein>